<accession>A0A3P7J096</accession>
<dbReference type="EMBL" id="UYYB01102409">
    <property type="protein sequence ID" value="VDM78591.1"/>
    <property type="molecule type" value="Genomic_DNA"/>
</dbReference>
<protein>
    <submittedName>
        <fullName evidence="1">Uncharacterized protein</fullName>
    </submittedName>
</protein>
<evidence type="ECO:0000313" key="1">
    <source>
        <dbReference type="EMBL" id="VDM78591.1"/>
    </source>
</evidence>
<gene>
    <name evidence="1" type="ORF">SVUK_LOCUS13589</name>
</gene>
<dbReference type="AlphaFoldDB" id="A0A3P7J096"/>
<dbReference type="Proteomes" id="UP000270094">
    <property type="component" value="Unassembled WGS sequence"/>
</dbReference>
<evidence type="ECO:0000313" key="2">
    <source>
        <dbReference type="Proteomes" id="UP000270094"/>
    </source>
</evidence>
<proteinExistence type="predicted"/>
<name>A0A3P7J096_STRVU</name>
<reference evidence="1 2" key="1">
    <citation type="submission" date="2018-11" db="EMBL/GenBank/DDBJ databases">
        <authorList>
            <consortium name="Pathogen Informatics"/>
        </authorList>
    </citation>
    <scope>NUCLEOTIDE SEQUENCE [LARGE SCALE GENOMIC DNA]</scope>
</reference>
<organism evidence="1 2">
    <name type="scientific">Strongylus vulgaris</name>
    <name type="common">Blood worm</name>
    <dbReference type="NCBI Taxonomy" id="40348"/>
    <lineage>
        <taxon>Eukaryota</taxon>
        <taxon>Metazoa</taxon>
        <taxon>Ecdysozoa</taxon>
        <taxon>Nematoda</taxon>
        <taxon>Chromadorea</taxon>
        <taxon>Rhabditida</taxon>
        <taxon>Rhabditina</taxon>
        <taxon>Rhabditomorpha</taxon>
        <taxon>Strongyloidea</taxon>
        <taxon>Strongylidae</taxon>
        <taxon>Strongylus</taxon>
    </lineage>
</organism>
<sequence>MDDSWSLDKLSVVVQCKASQQYVKLHYVDRDRKVDFWTLFTLTLVGRAGRQIPGYHVEGGGGGDSGEQARHRCIILLSPSSVVTGN</sequence>
<keyword evidence="2" id="KW-1185">Reference proteome</keyword>